<evidence type="ECO:0000256" key="3">
    <source>
        <dbReference type="ARBA" id="ARBA00022723"/>
    </source>
</evidence>
<dbReference type="EMBL" id="DXAN01000029">
    <property type="protein sequence ID" value="HJA09360.1"/>
    <property type="molecule type" value="Genomic_DNA"/>
</dbReference>
<evidence type="ECO:0000313" key="9">
    <source>
        <dbReference type="EMBL" id="HJA09360.1"/>
    </source>
</evidence>
<keyword evidence="6" id="KW-0408">Iron</keyword>
<evidence type="ECO:0000259" key="8">
    <source>
        <dbReference type="PROSITE" id="PS51379"/>
    </source>
</evidence>
<dbReference type="InterPro" id="IPR037171">
    <property type="entry name" value="NagB/RpiA_transferase-like"/>
</dbReference>
<evidence type="ECO:0000256" key="7">
    <source>
        <dbReference type="ARBA" id="ARBA00023014"/>
    </source>
</evidence>
<dbReference type="InterPro" id="IPR009051">
    <property type="entry name" value="Helical_ferredxn"/>
</dbReference>
<dbReference type="GO" id="GO:0051539">
    <property type="term" value="F:4 iron, 4 sulfur cluster binding"/>
    <property type="evidence" value="ECO:0007669"/>
    <property type="project" value="UniProtKB-KW"/>
</dbReference>
<dbReference type="Proteomes" id="UP000824225">
    <property type="component" value="Unassembled WGS sequence"/>
</dbReference>
<evidence type="ECO:0000256" key="4">
    <source>
        <dbReference type="ARBA" id="ARBA00022737"/>
    </source>
</evidence>
<dbReference type="Gene3D" id="3.40.50.10420">
    <property type="entry name" value="NagB/RpiA/CoA transferase-like"/>
    <property type="match status" value="1"/>
</dbReference>
<dbReference type="Pfam" id="PF02754">
    <property type="entry name" value="CCG"/>
    <property type="match status" value="2"/>
</dbReference>
<dbReference type="InterPro" id="IPR004452">
    <property type="entry name" value="LutB/LldF"/>
</dbReference>
<dbReference type="Pfam" id="PF13183">
    <property type="entry name" value="Fer4_8"/>
    <property type="match status" value="1"/>
</dbReference>
<dbReference type="SUPFAM" id="SSF54862">
    <property type="entry name" value="4Fe-4S ferredoxins"/>
    <property type="match status" value="1"/>
</dbReference>
<dbReference type="InterPro" id="IPR024185">
    <property type="entry name" value="FTHF_cligase-like_sf"/>
</dbReference>
<dbReference type="PANTHER" id="PTHR47153:SF2">
    <property type="entry name" value="LACTATE UTILIZATION PROTEIN B"/>
    <property type="match status" value="1"/>
</dbReference>
<feature type="domain" description="4Fe-4S ferredoxin-type" evidence="8">
    <location>
        <begin position="291"/>
        <end position="322"/>
    </location>
</feature>
<dbReference type="GO" id="GO:0006089">
    <property type="term" value="P:lactate metabolic process"/>
    <property type="evidence" value="ECO:0007669"/>
    <property type="project" value="InterPro"/>
</dbReference>
<proteinExistence type="predicted"/>
<dbReference type="InterPro" id="IPR003741">
    <property type="entry name" value="LUD_dom"/>
</dbReference>
<dbReference type="GO" id="GO:0016491">
    <property type="term" value="F:oxidoreductase activity"/>
    <property type="evidence" value="ECO:0007669"/>
    <property type="project" value="UniProtKB-ARBA"/>
</dbReference>
<dbReference type="PROSITE" id="PS00198">
    <property type="entry name" value="4FE4S_FER_1"/>
    <property type="match status" value="2"/>
</dbReference>
<dbReference type="InterPro" id="IPR017900">
    <property type="entry name" value="4Fe4S_Fe_S_CS"/>
</dbReference>
<sequence length="649" mass="70872">ELFARFRERAEELGVTVHRATDAPDACAIVARIAKDEGCRKIIKSKSMTAEEIRLNPALEREGFEVVESDLGEWILQLRNEGPSHMVMPAIHLSRGQVARTFAAGAPRQPAPDPDDITALVRLARRELRRHFAEADMGISGANFVLAENGAVGLVTNEGNARLVTTLPRVHVVLCGLDKLADTADDALTLLNVLPRNATGQHLTSYISWIRGAAPGEREDGKPRAMHVVFVDNGRSDLARDPVFSQVLRCVRCGACANVCPIYRMVGGHSLGQIYIGAIGLVLTWFFHDRERAKALLQNCVGCGACRDVCGAGIDLPRLIEALRNRVAREDAPLSTALLARMLSSRRVFHGLLRAAAKAQGPFTEHTPFVRHLPEILARPHGYRTLPALADVPFRDRWPDRKPVVTRTRFRVALFAGCLQDFVYPEQLDAALAVFARYGADVDFPLDQTCCGLPLIMLGRPTAAADLARRNVRAFARLDQYDAIVTLCASCASHLKNGYANLLDREAEAFSAKVTDFSSFTHDVLGVDERAGLIPAAGKTVYHAPCHLCRGLGVHEAPRALLRAVGSYVPTPDEESCCGFGGTYTVKFPELSAELMNRKLDAARSENADTLVTDCPGCILHLRGGAERRGLPFRVLHMAEALAESLPKL</sequence>
<comment type="caution">
    <text evidence="9">The sequence shown here is derived from an EMBL/GenBank/DDBJ whole genome shotgun (WGS) entry which is preliminary data.</text>
</comment>
<evidence type="ECO:0000256" key="5">
    <source>
        <dbReference type="ARBA" id="ARBA00022982"/>
    </source>
</evidence>
<dbReference type="InterPro" id="IPR017896">
    <property type="entry name" value="4Fe4S_Fe-S-bd"/>
</dbReference>
<keyword evidence="3" id="KW-0479">Metal-binding</keyword>
<keyword evidence="2" id="KW-0004">4Fe-4S</keyword>
<accession>A0A9D2KLL7</accession>
<dbReference type="NCBIfam" id="NF045670">
    <property type="entry name" value="quin_L_LdhH"/>
    <property type="match status" value="1"/>
</dbReference>
<dbReference type="SUPFAM" id="SSF100950">
    <property type="entry name" value="NagB/RpiA/CoA transferase-like"/>
    <property type="match status" value="1"/>
</dbReference>
<dbReference type="AlphaFoldDB" id="A0A9D2KLL7"/>
<gene>
    <name evidence="9" type="ORF">H9962_09270</name>
</gene>
<dbReference type="InterPro" id="IPR004017">
    <property type="entry name" value="Cys_rich_dom"/>
</dbReference>
<organism evidence="9 10">
    <name type="scientific">Candidatus Mailhella merdigallinarum</name>
    <dbReference type="NCBI Taxonomy" id="2838658"/>
    <lineage>
        <taxon>Bacteria</taxon>
        <taxon>Pseudomonadati</taxon>
        <taxon>Thermodesulfobacteriota</taxon>
        <taxon>Desulfovibrionia</taxon>
        <taxon>Desulfovibrionales</taxon>
        <taxon>Desulfovibrionaceae</taxon>
        <taxon>Mailhella</taxon>
    </lineage>
</organism>
<feature type="domain" description="4Fe-4S ferredoxin-type" evidence="8">
    <location>
        <begin position="240"/>
        <end position="268"/>
    </location>
</feature>
<keyword evidence="5" id="KW-0249">Electron transport</keyword>
<dbReference type="Gene3D" id="1.10.1060.10">
    <property type="entry name" value="Alpha-helical ferredoxin"/>
    <property type="match status" value="1"/>
</dbReference>
<name>A0A9D2KLL7_9BACT</name>
<evidence type="ECO:0000256" key="2">
    <source>
        <dbReference type="ARBA" id="ARBA00022485"/>
    </source>
</evidence>
<reference evidence="9" key="1">
    <citation type="journal article" date="2021" name="PeerJ">
        <title>Extensive microbial diversity within the chicken gut microbiome revealed by metagenomics and culture.</title>
        <authorList>
            <person name="Gilroy R."/>
            <person name="Ravi A."/>
            <person name="Getino M."/>
            <person name="Pursley I."/>
            <person name="Horton D.L."/>
            <person name="Alikhan N.F."/>
            <person name="Baker D."/>
            <person name="Gharbi K."/>
            <person name="Hall N."/>
            <person name="Watson M."/>
            <person name="Adriaenssens E.M."/>
            <person name="Foster-Nyarko E."/>
            <person name="Jarju S."/>
            <person name="Secka A."/>
            <person name="Antonio M."/>
            <person name="Oren A."/>
            <person name="Chaudhuri R.R."/>
            <person name="La Ragione R."/>
            <person name="Hildebrand F."/>
            <person name="Pallen M.J."/>
        </authorList>
    </citation>
    <scope>NUCLEOTIDE SEQUENCE</scope>
    <source>
        <strain evidence="9">CHK186-16707</strain>
    </source>
</reference>
<keyword evidence="4" id="KW-0677">Repeat</keyword>
<dbReference type="Pfam" id="PF02589">
    <property type="entry name" value="LUD_dom"/>
    <property type="match status" value="1"/>
</dbReference>
<evidence type="ECO:0000313" key="10">
    <source>
        <dbReference type="Proteomes" id="UP000824225"/>
    </source>
</evidence>
<dbReference type="InterPro" id="IPR054704">
    <property type="entry name" value="Quin_L_LdhH-like"/>
</dbReference>
<dbReference type="GO" id="GO:0046872">
    <property type="term" value="F:metal ion binding"/>
    <property type="evidence" value="ECO:0007669"/>
    <property type="project" value="UniProtKB-KW"/>
</dbReference>
<dbReference type="PROSITE" id="PS51379">
    <property type="entry name" value="4FE4S_FER_2"/>
    <property type="match status" value="2"/>
</dbReference>
<feature type="non-terminal residue" evidence="9">
    <location>
        <position position="1"/>
    </location>
</feature>
<keyword evidence="7" id="KW-0411">Iron-sulfur</keyword>
<keyword evidence="1" id="KW-0813">Transport</keyword>
<evidence type="ECO:0000256" key="6">
    <source>
        <dbReference type="ARBA" id="ARBA00023004"/>
    </source>
</evidence>
<dbReference type="PANTHER" id="PTHR47153">
    <property type="entry name" value="LACTATE UTILIZATION PROTEIN B"/>
    <property type="match status" value="1"/>
</dbReference>
<protein>
    <submittedName>
        <fullName evidence="9">LUD domain-containing protein</fullName>
    </submittedName>
</protein>
<reference evidence="9" key="2">
    <citation type="submission" date="2021-04" db="EMBL/GenBank/DDBJ databases">
        <authorList>
            <person name="Gilroy R."/>
        </authorList>
    </citation>
    <scope>NUCLEOTIDE SEQUENCE</scope>
    <source>
        <strain evidence="9">CHK186-16707</strain>
    </source>
</reference>
<evidence type="ECO:0000256" key="1">
    <source>
        <dbReference type="ARBA" id="ARBA00022448"/>
    </source>
</evidence>